<evidence type="ECO:0000313" key="17">
    <source>
        <dbReference type="EMBL" id="KAJ6649589.1"/>
    </source>
</evidence>
<dbReference type="InterPro" id="IPR001128">
    <property type="entry name" value="Cyt_P450"/>
</dbReference>
<evidence type="ECO:0000256" key="11">
    <source>
        <dbReference type="ARBA" id="ARBA00023004"/>
    </source>
</evidence>
<keyword evidence="7 14" id="KW-0479">Metal-binding</keyword>
<dbReference type="GO" id="GO:0005506">
    <property type="term" value="F:iron ion binding"/>
    <property type="evidence" value="ECO:0007669"/>
    <property type="project" value="InterPro"/>
</dbReference>
<dbReference type="PRINTS" id="PR00385">
    <property type="entry name" value="P450"/>
</dbReference>
<dbReference type="Pfam" id="PF00067">
    <property type="entry name" value="p450"/>
    <property type="match status" value="1"/>
</dbReference>
<organism evidence="17 18">
    <name type="scientific">Pseudolycoriella hygida</name>
    <dbReference type="NCBI Taxonomy" id="35572"/>
    <lineage>
        <taxon>Eukaryota</taxon>
        <taxon>Metazoa</taxon>
        <taxon>Ecdysozoa</taxon>
        <taxon>Arthropoda</taxon>
        <taxon>Hexapoda</taxon>
        <taxon>Insecta</taxon>
        <taxon>Pterygota</taxon>
        <taxon>Neoptera</taxon>
        <taxon>Endopterygota</taxon>
        <taxon>Diptera</taxon>
        <taxon>Nematocera</taxon>
        <taxon>Sciaroidea</taxon>
        <taxon>Sciaridae</taxon>
        <taxon>Pseudolycoriella</taxon>
    </lineage>
</organism>
<dbReference type="Proteomes" id="UP001151699">
    <property type="component" value="Chromosome A"/>
</dbReference>
<comment type="similarity">
    <text evidence="5 15">Belongs to the cytochrome P450 family.</text>
</comment>
<reference evidence="17" key="1">
    <citation type="submission" date="2022-07" db="EMBL/GenBank/DDBJ databases">
        <authorList>
            <person name="Trinca V."/>
            <person name="Uliana J.V.C."/>
            <person name="Torres T.T."/>
            <person name="Ward R.J."/>
            <person name="Monesi N."/>
        </authorList>
    </citation>
    <scope>NUCLEOTIDE SEQUENCE</scope>
    <source>
        <strain evidence="17">HSMRA1968</strain>
        <tissue evidence="17">Whole embryos</tissue>
    </source>
</reference>
<evidence type="ECO:0000256" key="13">
    <source>
        <dbReference type="ARBA" id="ARBA00023136"/>
    </source>
</evidence>
<evidence type="ECO:0000256" key="15">
    <source>
        <dbReference type="RuleBase" id="RU000461"/>
    </source>
</evidence>
<dbReference type="GO" id="GO:0016705">
    <property type="term" value="F:oxidoreductase activity, acting on paired donors, with incorporation or reduction of molecular oxygen"/>
    <property type="evidence" value="ECO:0007669"/>
    <property type="project" value="InterPro"/>
</dbReference>
<keyword evidence="16" id="KW-1133">Transmembrane helix</keyword>
<evidence type="ECO:0000256" key="1">
    <source>
        <dbReference type="ARBA" id="ARBA00001971"/>
    </source>
</evidence>
<dbReference type="OrthoDB" id="2789670at2759"/>
<dbReference type="PANTHER" id="PTHR24292:SF54">
    <property type="entry name" value="CYP9F3-RELATED"/>
    <property type="match status" value="1"/>
</dbReference>
<keyword evidence="12 15" id="KW-0503">Monooxygenase</keyword>
<dbReference type="InterPro" id="IPR050476">
    <property type="entry name" value="Insect_CytP450_Detox"/>
</dbReference>
<comment type="caution">
    <text evidence="17">The sequence shown here is derived from an EMBL/GenBank/DDBJ whole genome shotgun (WGS) entry which is preliminary data.</text>
</comment>
<evidence type="ECO:0000256" key="8">
    <source>
        <dbReference type="ARBA" id="ARBA00022824"/>
    </source>
</evidence>
<dbReference type="Gene3D" id="1.10.630.10">
    <property type="entry name" value="Cytochrome P450"/>
    <property type="match status" value="1"/>
</dbReference>
<sequence length="653" mass="76212">MELKTILYYLALNFNFEPTEKTQIPLKLKYNPIQFIPEKGVWVKFTPRNTNHPRYCVKEDRNYKKYKLRRANVELLSITEHVSYPTMGTFGHINMWVLLCAIVVIIFLVEKYLSREYDYFEKKGIPFAKPRFIVGSRSDFVLRNKSILEVMKDFYNEFRNDKVSGLFDFGSPVYVIRDPYLIKQLGVKDFDHFVDHKFLLDADPSLFGRALFNLRGQKWRDMRATLSPAFTVMDATDGNSYLGYRPIIISIGLEFPLVNAIQKPSKMRQMFELMNVVGQQFANTLMQQTKKGEHSFEFRELSRKFTVDVIATCALGIEVNSFENPHNDFHQFAVNMVGHFSSFLAMLKIVAYSFIPNLMIKLKVALFPEETTKYFRSAITETMKIREEKSIVRPDLINVLMQAKKGKLSYEAEKDADKAVDGFATVEESHVGRATVTRTWEDDDLVAQCMIFFFAGFESVSTKISFMAYELMTNPDCQAKLQEEIDEMHQKVDGKAVTYDQIQRMKYMDQVVCETLRKWPSPAIDRLCNKDFQLEYDDKKITIEEGRSFYIPVAAIHHDERYYENPDKFDPERFNEENRGKIDPGTYLPFGIGPRNCIGSRFALMELKTILYYLALNFHFEPTEKTQIPLKLKYNPVQLIPEKGVWVKFTPRK</sequence>
<dbReference type="CDD" id="cd11056">
    <property type="entry name" value="CYP6-like"/>
    <property type="match status" value="1"/>
</dbReference>
<dbReference type="PANTHER" id="PTHR24292">
    <property type="entry name" value="CYTOCHROME P450"/>
    <property type="match status" value="1"/>
</dbReference>
<feature type="transmembrane region" description="Helical" evidence="16">
    <location>
        <begin position="93"/>
        <end position="113"/>
    </location>
</feature>
<evidence type="ECO:0000256" key="14">
    <source>
        <dbReference type="PIRSR" id="PIRSR602401-1"/>
    </source>
</evidence>
<comment type="subcellular location">
    <subcellularLocation>
        <location evidence="4">Endoplasmic reticulum membrane</location>
        <topology evidence="4">Peripheral membrane protein</topology>
    </subcellularLocation>
    <subcellularLocation>
        <location evidence="3">Microsome membrane</location>
        <topology evidence="3">Peripheral membrane protein</topology>
    </subcellularLocation>
</comment>
<dbReference type="PRINTS" id="PR00463">
    <property type="entry name" value="EP450I"/>
</dbReference>
<name>A0A9Q0NG36_9DIPT</name>
<keyword evidence="8" id="KW-0256">Endoplasmic reticulum</keyword>
<dbReference type="InterPro" id="IPR002401">
    <property type="entry name" value="Cyt_P450_E_grp-I"/>
</dbReference>
<dbReference type="PROSITE" id="PS00086">
    <property type="entry name" value="CYTOCHROME_P450"/>
    <property type="match status" value="1"/>
</dbReference>
<evidence type="ECO:0000256" key="10">
    <source>
        <dbReference type="ARBA" id="ARBA00023002"/>
    </source>
</evidence>
<dbReference type="GO" id="GO:0004497">
    <property type="term" value="F:monooxygenase activity"/>
    <property type="evidence" value="ECO:0007669"/>
    <property type="project" value="UniProtKB-KW"/>
</dbReference>
<comment type="cofactor">
    <cofactor evidence="1 14">
        <name>heme</name>
        <dbReference type="ChEBI" id="CHEBI:30413"/>
    </cofactor>
</comment>
<keyword evidence="9" id="KW-0492">Microsome</keyword>
<keyword evidence="13 16" id="KW-0472">Membrane</keyword>
<dbReference type="EMBL" id="WJQU01000001">
    <property type="protein sequence ID" value="KAJ6649589.1"/>
    <property type="molecule type" value="Genomic_DNA"/>
</dbReference>
<evidence type="ECO:0000256" key="2">
    <source>
        <dbReference type="ARBA" id="ARBA00003690"/>
    </source>
</evidence>
<dbReference type="GO" id="GO:0020037">
    <property type="term" value="F:heme binding"/>
    <property type="evidence" value="ECO:0007669"/>
    <property type="project" value="InterPro"/>
</dbReference>
<accession>A0A9Q0NG36</accession>
<keyword evidence="18" id="KW-1185">Reference proteome</keyword>
<dbReference type="SUPFAM" id="SSF48264">
    <property type="entry name" value="Cytochrome P450"/>
    <property type="match status" value="1"/>
</dbReference>
<evidence type="ECO:0000256" key="16">
    <source>
        <dbReference type="SAM" id="Phobius"/>
    </source>
</evidence>
<evidence type="ECO:0000256" key="9">
    <source>
        <dbReference type="ARBA" id="ARBA00022848"/>
    </source>
</evidence>
<dbReference type="GO" id="GO:0005789">
    <property type="term" value="C:endoplasmic reticulum membrane"/>
    <property type="evidence" value="ECO:0007669"/>
    <property type="project" value="UniProtKB-SubCell"/>
</dbReference>
<keyword evidence="16" id="KW-0812">Transmembrane</keyword>
<feature type="binding site" description="axial binding residue" evidence="14">
    <location>
        <position position="597"/>
    </location>
    <ligand>
        <name>heme</name>
        <dbReference type="ChEBI" id="CHEBI:30413"/>
    </ligand>
    <ligandPart>
        <name>Fe</name>
        <dbReference type="ChEBI" id="CHEBI:18248"/>
    </ligandPart>
</feature>
<keyword evidence="11 14" id="KW-0408">Iron</keyword>
<protein>
    <submittedName>
        <fullName evidence="17">Cytochrome P450 9f2</fullName>
    </submittedName>
</protein>
<evidence type="ECO:0000256" key="6">
    <source>
        <dbReference type="ARBA" id="ARBA00022617"/>
    </source>
</evidence>
<evidence type="ECO:0000256" key="5">
    <source>
        <dbReference type="ARBA" id="ARBA00010617"/>
    </source>
</evidence>
<dbReference type="FunFam" id="1.10.630.10:FF:000182">
    <property type="entry name" value="Cytochrome P450 3A4"/>
    <property type="match status" value="1"/>
</dbReference>
<evidence type="ECO:0000256" key="12">
    <source>
        <dbReference type="ARBA" id="ARBA00023033"/>
    </source>
</evidence>
<comment type="function">
    <text evidence="2">May be involved in the metabolism of insect hormones and in the breakdown of synthetic insecticides.</text>
</comment>
<keyword evidence="10 15" id="KW-0560">Oxidoreductase</keyword>
<keyword evidence="6 14" id="KW-0349">Heme</keyword>
<dbReference type="AlphaFoldDB" id="A0A9Q0NG36"/>
<proteinExistence type="inferred from homology"/>
<evidence type="ECO:0000256" key="7">
    <source>
        <dbReference type="ARBA" id="ARBA00022723"/>
    </source>
</evidence>
<evidence type="ECO:0000256" key="4">
    <source>
        <dbReference type="ARBA" id="ARBA00004406"/>
    </source>
</evidence>
<evidence type="ECO:0000256" key="3">
    <source>
        <dbReference type="ARBA" id="ARBA00004174"/>
    </source>
</evidence>
<dbReference type="InterPro" id="IPR036396">
    <property type="entry name" value="Cyt_P450_sf"/>
</dbReference>
<dbReference type="InterPro" id="IPR017972">
    <property type="entry name" value="Cyt_P450_CS"/>
</dbReference>
<gene>
    <name evidence="17" type="primary">Cyp9f2_7</name>
    <name evidence="17" type="ORF">Bhyg_04827</name>
</gene>
<evidence type="ECO:0000313" key="18">
    <source>
        <dbReference type="Proteomes" id="UP001151699"/>
    </source>
</evidence>